<evidence type="ECO:0000313" key="1">
    <source>
        <dbReference type="EMBL" id="VAV94341.1"/>
    </source>
</evidence>
<dbReference type="InterPro" id="IPR000653">
    <property type="entry name" value="DegT/StrS_aminotransferase"/>
</dbReference>
<dbReference type="GO" id="GO:0008483">
    <property type="term" value="F:transaminase activity"/>
    <property type="evidence" value="ECO:0007669"/>
    <property type="project" value="TreeGrafter"/>
</dbReference>
<dbReference type="GO" id="GO:0030170">
    <property type="term" value="F:pyridoxal phosphate binding"/>
    <property type="evidence" value="ECO:0007669"/>
    <property type="project" value="TreeGrafter"/>
</dbReference>
<name>A0A3B0RT05_9ZZZZ</name>
<dbReference type="InterPro" id="IPR015421">
    <property type="entry name" value="PyrdxlP-dep_Trfase_major"/>
</dbReference>
<dbReference type="GO" id="GO:0000271">
    <property type="term" value="P:polysaccharide biosynthetic process"/>
    <property type="evidence" value="ECO:0007669"/>
    <property type="project" value="TreeGrafter"/>
</dbReference>
<dbReference type="SUPFAM" id="SSF53383">
    <property type="entry name" value="PLP-dependent transferases"/>
    <property type="match status" value="1"/>
</dbReference>
<protein>
    <recommendedName>
        <fullName evidence="2">DegT/DnrJ/EryC1/StrS aminotransferase</fullName>
    </recommendedName>
</protein>
<accession>A0A3B0RT05</accession>
<dbReference type="PANTHER" id="PTHR30244:SF34">
    <property type="entry name" value="DTDP-4-AMINO-4,6-DIDEOXYGALACTOSE TRANSAMINASE"/>
    <property type="match status" value="1"/>
</dbReference>
<dbReference type="AlphaFoldDB" id="A0A3B0RT05"/>
<reference evidence="1" key="1">
    <citation type="submission" date="2018-06" db="EMBL/GenBank/DDBJ databases">
        <authorList>
            <person name="Zhirakovskaya E."/>
        </authorList>
    </citation>
    <scope>NUCLEOTIDE SEQUENCE</scope>
</reference>
<sequence>MGHAGIGRDMSIAALEQKLARSFGYEYAVMAGRARSALVALIEVLRKGDNIPVLLPENICSVLVTAIRAGGGTVVTVPVSADTGLPDDQAFVAAMNGQPTPGIVMPTHLYGFLGDYSQTVKIARAKGWFILENDTNAVRCHGDAPFGDGLLMSFGYAKPLEVGRGGAIMTNEANLAKEIQSRLSTYGPLNEAAIKQENDLMLQRRAMRKSLDVADPELIRICDMETALSRFRFDGRDCDLIRAKLDQFPAERTERLARKEIWDRALEPLDSILHPVPLPQPVPWRLIRRAVTGRAPFADILWQNDIDAGINYRSLWREMPAEYLTGTAPASDLWGETVLNLWVTKDYHRPRIEKAADLLMKAAHDQ</sequence>
<dbReference type="PANTHER" id="PTHR30244">
    <property type="entry name" value="TRANSAMINASE"/>
    <property type="match status" value="1"/>
</dbReference>
<gene>
    <name evidence="1" type="ORF">MNBD_ALPHA02-4</name>
</gene>
<dbReference type="InterPro" id="IPR015424">
    <property type="entry name" value="PyrdxlP-dep_Trfase"/>
</dbReference>
<dbReference type="Gene3D" id="3.40.640.10">
    <property type="entry name" value="Type I PLP-dependent aspartate aminotransferase-like (Major domain)"/>
    <property type="match status" value="1"/>
</dbReference>
<dbReference type="EMBL" id="UOED01000089">
    <property type="protein sequence ID" value="VAV94341.1"/>
    <property type="molecule type" value="Genomic_DNA"/>
</dbReference>
<dbReference type="Pfam" id="PF01041">
    <property type="entry name" value="DegT_DnrJ_EryC1"/>
    <property type="match status" value="1"/>
</dbReference>
<organism evidence="1">
    <name type="scientific">hydrothermal vent metagenome</name>
    <dbReference type="NCBI Taxonomy" id="652676"/>
    <lineage>
        <taxon>unclassified sequences</taxon>
        <taxon>metagenomes</taxon>
        <taxon>ecological metagenomes</taxon>
    </lineage>
</organism>
<proteinExistence type="predicted"/>
<evidence type="ECO:0008006" key="2">
    <source>
        <dbReference type="Google" id="ProtNLM"/>
    </source>
</evidence>